<evidence type="ECO:0000313" key="2">
    <source>
        <dbReference type="EMBL" id="GIF08905.1"/>
    </source>
</evidence>
<protein>
    <submittedName>
        <fullName evidence="2">Uncharacterized protein</fullName>
    </submittedName>
</protein>
<keyword evidence="1" id="KW-1133">Transmembrane helix</keyword>
<dbReference type="AlphaFoldDB" id="A0A919TPI0"/>
<evidence type="ECO:0000313" key="3">
    <source>
        <dbReference type="Proteomes" id="UP000629619"/>
    </source>
</evidence>
<proteinExistence type="predicted"/>
<keyword evidence="3" id="KW-1185">Reference proteome</keyword>
<feature type="transmembrane region" description="Helical" evidence="1">
    <location>
        <begin position="24"/>
        <end position="42"/>
    </location>
</feature>
<keyword evidence="1" id="KW-0812">Transmembrane</keyword>
<name>A0A919TPI0_9ACTN</name>
<reference evidence="2" key="1">
    <citation type="submission" date="2021-01" db="EMBL/GenBank/DDBJ databases">
        <title>Whole genome shotgun sequence of Actinoplanes siamensis NBRC 109076.</title>
        <authorList>
            <person name="Komaki H."/>
            <person name="Tamura T."/>
        </authorList>
    </citation>
    <scope>NUCLEOTIDE SEQUENCE</scope>
    <source>
        <strain evidence="2">NBRC 109076</strain>
    </source>
</reference>
<evidence type="ECO:0000256" key="1">
    <source>
        <dbReference type="SAM" id="Phobius"/>
    </source>
</evidence>
<comment type="caution">
    <text evidence="2">The sequence shown here is derived from an EMBL/GenBank/DDBJ whole genome shotgun (WGS) entry which is preliminary data.</text>
</comment>
<organism evidence="2 3">
    <name type="scientific">Actinoplanes siamensis</name>
    <dbReference type="NCBI Taxonomy" id="1223317"/>
    <lineage>
        <taxon>Bacteria</taxon>
        <taxon>Bacillati</taxon>
        <taxon>Actinomycetota</taxon>
        <taxon>Actinomycetes</taxon>
        <taxon>Micromonosporales</taxon>
        <taxon>Micromonosporaceae</taxon>
        <taxon>Actinoplanes</taxon>
    </lineage>
</organism>
<dbReference type="Proteomes" id="UP000629619">
    <property type="component" value="Unassembled WGS sequence"/>
</dbReference>
<accession>A0A919TPI0</accession>
<feature type="transmembrane region" description="Helical" evidence="1">
    <location>
        <begin position="48"/>
        <end position="67"/>
    </location>
</feature>
<sequence>MVNIVMGCLAPEKWWADQRAKRRTVVLVIVLAFYGGLIAFTRTALLEAAGILLAVGLAASVIIDRVVDGARTAVDFTTLYRILAAAPGQV</sequence>
<keyword evidence="1" id="KW-0472">Membrane</keyword>
<dbReference type="RefSeq" id="WP_203684238.1">
    <property type="nucleotide sequence ID" value="NZ_BOMW01000069.1"/>
</dbReference>
<dbReference type="EMBL" id="BOMW01000069">
    <property type="protein sequence ID" value="GIF08905.1"/>
    <property type="molecule type" value="Genomic_DNA"/>
</dbReference>
<gene>
    <name evidence="2" type="ORF">Asi03nite_64430</name>
</gene>